<keyword evidence="4" id="KW-1185">Reference proteome</keyword>
<protein>
    <submittedName>
        <fullName evidence="3">Uncharacterized protein</fullName>
    </submittedName>
</protein>
<gene>
    <name evidence="3" type="ORF">PENSUB_11284</name>
</gene>
<feature type="transmembrane region" description="Helical" evidence="2">
    <location>
        <begin position="317"/>
        <end position="338"/>
    </location>
</feature>
<name>A0A1Q5T4R1_9EURO</name>
<feature type="transmembrane region" description="Helical" evidence="2">
    <location>
        <begin position="272"/>
        <end position="296"/>
    </location>
</feature>
<keyword evidence="2" id="KW-0812">Transmembrane</keyword>
<dbReference type="EMBL" id="MNBE01000706">
    <property type="protein sequence ID" value="OKO95205.1"/>
    <property type="molecule type" value="Genomic_DNA"/>
</dbReference>
<dbReference type="Proteomes" id="UP000186955">
    <property type="component" value="Unassembled WGS sequence"/>
</dbReference>
<keyword evidence="2" id="KW-1133">Transmembrane helix</keyword>
<organism evidence="3 4">
    <name type="scientific">Penicillium subrubescens</name>
    <dbReference type="NCBI Taxonomy" id="1316194"/>
    <lineage>
        <taxon>Eukaryota</taxon>
        <taxon>Fungi</taxon>
        <taxon>Dikarya</taxon>
        <taxon>Ascomycota</taxon>
        <taxon>Pezizomycotina</taxon>
        <taxon>Eurotiomycetes</taxon>
        <taxon>Eurotiomycetidae</taxon>
        <taxon>Eurotiales</taxon>
        <taxon>Aspergillaceae</taxon>
        <taxon>Penicillium</taxon>
    </lineage>
</organism>
<accession>A0A1Q5T4R1</accession>
<feature type="compositionally biased region" description="Low complexity" evidence="1">
    <location>
        <begin position="145"/>
        <end position="154"/>
    </location>
</feature>
<comment type="caution">
    <text evidence="3">The sequence shown here is derived from an EMBL/GenBank/DDBJ whole genome shotgun (WGS) entry which is preliminary data.</text>
</comment>
<evidence type="ECO:0000256" key="1">
    <source>
        <dbReference type="SAM" id="MobiDB-lite"/>
    </source>
</evidence>
<reference evidence="3 4" key="1">
    <citation type="submission" date="2016-10" db="EMBL/GenBank/DDBJ databases">
        <title>Genome sequence of the ascomycete fungus Penicillium subrubescens.</title>
        <authorList>
            <person name="De Vries R.P."/>
            <person name="Peng M."/>
            <person name="Dilokpimol A."/>
            <person name="Hilden K."/>
            <person name="Makela M.R."/>
            <person name="Grigoriev I."/>
            <person name="Riley R."/>
            <person name="Granchi Z."/>
        </authorList>
    </citation>
    <scope>NUCLEOTIDE SEQUENCE [LARGE SCALE GENOMIC DNA]</scope>
    <source>
        <strain evidence="3 4">CBS 132785</strain>
    </source>
</reference>
<dbReference type="STRING" id="1316194.A0A1Q5T4R1"/>
<dbReference type="InterPro" id="IPR038872">
    <property type="entry name" value="Put_GTT3"/>
</dbReference>
<dbReference type="PANTHER" id="PTHR41807">
    <property type="entry name" value="GLUTATHIONE TRANSFERASE 3"/>
    <property type="match status" value="1"/>
</dbReference>
<evidence type="ECO:0000256" key="2">
    <source>
        <dbReference type="SAM" id="Phobius"/>
    </source>
</evidence>
<feature type="region of interest" description="Disordered" evidence="1">
    <location>
        <begin position="111"/>
        <end position="159"/>
    </location>
</feature>
<dbReference type="PANTHER" id="PTHR41807:SF1">
    <property type="entry name" value="GLUTATHIONE TRANSFERASE 3"/>
    <property type="match status" value="1"/>
</dbReference>
<evidence type="ECO:0000313" key="4">
    <source>
        <dbReference type="Proteomes" id="UP000186955"/>
    </source>
</evidence>
<dbReference type="GO" id="GO:0016020">
    <property type="term" value="C:membrane"/>
    <property type="evidence" value="ECO:0007669"/>
    <property type="project" value="TreeGrafter"/>
</dbReference>
<dbReference type="AlphaFoldDB" id="A0A1Q5T4R1"/>
<proteinExistence type="predicted"/>
<feature type="transmembrane region" description="Helical" evidence="2">
    <location>
        <begin position="358"/>
        <end position="377"/>
    </location>
</feature>
<evidence type="ECO:0000313" key="3">
    <source>
        <dbReference type="EMBL" id="OKO95205.1"/>
    </source>
</evidence>
<sequence length="380" mass="41785">MSSGLPYLNKLRKPELLEFAEKTDLQGYVYMIAHSNPAVALQDIPALTLALPHRSFSDYNKIDLATALDKHLSSNRAIFSGEKILADYYKRLSAPPRGGSPIKREAKVEITPTVRKTPGRKPNAQKQEEATESDEPSSTRRAAKSPVSPVSPSEVVRRSTSHIRAAFDVPPSPAQVTDAIDRQTTRVREGLEQAWSSSGVTERTHSLRTNLSSLAAIQVLVVLVEAYTVMSDQLPNRFLTTIKANQTLHTPAIPVKVPDLFRLVTPGFWGPFTLWLLTNLILPLIAAYFFNLSWHAATGGGARRGRSAASSSSFDPLTFNIAKALLVWKVYVQGFSYWGMYSKLALEKVNSAIPGNYYGMWSGAAIGVIGALYEAILRRS</sequence>
<keyword evidence="2" id="KW-0472">Membrane</keyword>